<proteinExistence type="predicted"/>
<organism evidence="1">
    <name type="scientific">Pongo abelii</name>
    <name type="common">Sumatran orangutan</name>
    <name type="synonym">Pongo pygmaeus abelii</name>
    <dbReference type="NCBI Taxonomy" id="9601"/>
    <lineage>
        <taxon>Eukaryota</taxon>
        <taxon>Metazoa</taxon>
        <taxon>Chordata</taxon>
        <taxon>Craniata</taxon>
        <taxon>Vertebrata</taxon>
        <taxon>Euteleostomi</taxon>
        <taxon>Mammalia</taxon>
        <taxon>Eutheria</taxon>
        <taxon>Euarchontoglires</taxon>
        <taxon>Primates</taxon>
        <taxon>Haplorrhini</taxon>
        <taxon>Catarrhini</taxon>
        <taxon>Hominidae</taxon>
        <taxon>Pongo</taxon>
    </lineage>
</organism>
<protein>
    <submittedName>
        <fullName evidence="1">ZNF414 isoform 3</fullName>
    </submittedName>
</protein>
<comment type="caution">
    <text evidence="1">The sequence shown here is derived from an EMBL/GenBank/DDBJ whole genome shotgun (WGS) entry which is preliminary data.</text>
</comment>
<reference evidence="1" key="1">
    <citation type="submission" date="2017-12" db="EMBL/GenBank/DDBJ databases">
        <title>High-resolution comparative analysis of great ape genomes.</title>
        <authorList>
            <person name="Pollen A."/>
            <person name="Hastie A."/>
            <person name="Hormozdiari F."/>
            <person name="Dougherty M."/>
            <person name="Liu R."/>
            <person name="Chaisson M."/>
            <person name="Hoppe E."/>
            <person name="Hill C."/>
            <person name="Pang A."/>
            <person name="Hillier L."/>
            <person name="Baker C."/>
            <person name="Armstrong J."/>
            <person name="Shendure J."/>
            <person name="Paten B."/>
            <person name="Wilson R."/>
            <person name="Chao H."/>
            <person name="Schneider V."/>
            <person name="Ventura M."/>
            <person name="Kronenberg Z."/>
            <person name="Murali S."/>
            <person name="Gordon D."/>
            <person name="Cantsilieris S."/>
            <person name="Munson K."/>
            <person name="Nelson B."/>
            <person name="Raja A."/>
            <person name="Underwood J."/>
            <person name="Diekhans M."/>
            <person name="Fiddes I."/>
            <person name="Haussler D."/>
            <person name="Eichler E."/>
        </authorList>
    </citation>
    <scope>NUCLEOTIDE SEQUENCE [LARGE SCALE GENOMIC DNA]</scope>
    <source>
        <strain evidence="1">Susie</strain>
    </source>
</reference>
<evidence type="ECO:0000313" key="1">
    <source>
        <dbReference type="EMBL" id="PNJ06394.1"/>
    </source>
</evidence>
<dbReference type="EMBL" id="NDHI03003709">
    <property type="protein sequence ID" value="PNJ06394.1"/>
    <property type="molecule type" value="Genomic_DNA"/>
</dbReference>
<gene>
    <name evidence="1" type="ORF">CR201_G0051640</name>
</gene>
<dbReference type="AlphaFoldDB" id="A0A2J8RD12"/>
<sequence>MGSKSLAPALAAASVFPASATWHSICEPTARPHSPWKASSSAAQP</sequence>
<name>A0A2J8RD12_PONAB</name>
<accession>A0A2J8RD12</accession>